<organism evidence="1 2">
    <name type="scientific">Pseudomonas simiae</name>
    <dbReference type="NCBI Taxonomy" id="321846"/>
    <lineage>
        <taxon>Bacteria</taxon>
        <taxon>Pseudomonadati</taxon>
        <taxon>Pseudomonadota</taxon>
        <taxon>Gammaproteobacteria</taxon>
        <taxon>Pseudomonadales</taxon>
        <taxon>Pseudomonadaceae</taxon>
        <taxon>Pseudomonas</taxon>
    </lineage>
</organism>
<proteinExistence type="predicted"/>
<name>A0ABS9G4T0_9PSED</name>
<keyword evidence="2" id="KW-1185">Reference proteome</keyword>
<protein>
    <submittedName>
        <fullName evidence="1">Uncharacterized protein</fullName>
    </submittedName>
</protein>
<reference evidence="1 2" key="1">
    <citation type="submission" date="2019-11" db="EMBL/GenBank/DDBJ databases">
        <title>Epiphytic Pseudomonas syringae from cherry orchards.</title>
        <authorList>
            <person name="Hulin M.T."/>
        </authorList>
    </citation>
    <scope>NUCLEOTIDE SEQUENCE [LARGE SCALE GENOMIC DNA]</scope>
    <source>
        <strain evidence="1 2">PA-5-11C</strain>
    </source>
</reference>
<dbReference type="RefSeq" id="WP_236267222.1">
    <property type="nucleotide sequence ID" value="NZ_WKCH01000001.1"/>
</dbReference>
<evidence type="ECO:0000313" key="1">
    <source>
        <dbReference type="EMBL" id="MCF5318533.1"/>
    </source>
</evidence>
<dbReference type="Proteomes" id="UP000814078">
    <property type="component" value="Unassembled WGS sequence"/>
</dbReference>
<dbReference type="EMBL" id="WKCM01000012">
    <property type="protein sequence ID" value="MCF5318533.1"/>
    <property type="molecule type" value="Genomic_DNA"/>
</dbReference>
<accession>A0ABS9G4T0</accession>
<evidence type="ECO:0000313" key="2">
    <source>
        <dbReference type="Proteomes" id="UP000814078"/>
    </source>
</evidence>
<sequence>MKYLDGFKDRLLNDARHTKREYNYAAENNSGSEEDIGLFFNLLQRHRTSEYVYQEQNRVKHMLLKSCLDSVP</sequence>
<gene>
    <name evidence="1" type="ORF">GIW13_09575</name>
</gene>
<comment type="caution">
    <text evidence="1">The sequence shown here is derived from an EMBL/GenBank/DDBJ whole genome shotgun (WGS) entry which is preliminary data.</text>
</comment>